<dbReference type="PANTHER" id="PTHR31272:SF4">
    <property type="entry name" value="CYTOCHROME C-TYPE BIOGENESIS PROTEIN HI_1454-RELATED"/>
    <property type="match status" value="1"/>
</dbReference>
<keyword evidence="4" id="KW-1185">Reference proteome</keyword>
<feature type="transmembrane region" description="Helical" evidence="1">
    <location>
        <begin position="234"/>
        <end position="252"/>
    </location>
</feature>
<feature type="transmembrane region" description="Helical" evidence="1">
    <location>
        <begin position="74"/>
        <end position="98"/>
    </location>
</feature>
<accession>A0A419WAK1</accession>
<keyword evidence="1" id="KW-0472">Membrane</keyword>
<keyword evidence="1" id="KW-0812">Transmembrane</keyword>
<dbReference type="OrthoDB" id="1120626at2"/>
<sequence>MPEENESNEWYISEAIAKPMQQYFTNLLDQSGFPLWSAFLLGVITSLGPCTLTTNISAVAFIGREAQSRSRVFLGGLVYTLGRAVTYFVVALPFYFGAEALKLTAFLTRYGEILIGPLLILVGLVMLDWLPIPFPAFSRWKDRLEKRNPKSFWSHFLLGLVFAMAFCSYSGVMYFGLLLPLTIHSSAGLLLPVAFALGTGISVILFAALIAFTFQAVNRWFLRIKQSEIWLRRLVAVVFVFVGGYQLARLFFF</sequence>
<dbReference type="PANTHER" id="PTHR31272">
    <property type="entry name" value="CYTOCHROME C-TYPE BIOGENESIS PROTEIN HI_1454-RELATED"/>
    <property type="match status" value="1"/>
</dbReference>
<dbReference type="Pfam" id="PF13386">
    <property type="entry name" value="DsbD_2"/>
    <property type="match status" value="1"/>
</dbReference>
<evidence type="ECO:0000256" key="1">
    <source>
        <dbReference type="SAM" id="Phobius"/>
    </source>
</evidence>
<evidence type="ECO:0000313" key="4">
    <source>
        <dbReference type="Proteomes" id="UP000283387"/>
    </source>
</evidence>
<keyword evidence="1" id="KW-1133">Transmembrane helix</keyword>
<organism evidence="3 4">
    <name type="scientific">Mangrovibacterium diazotrophicum</name>
    <dbReference type="NCBI Taxonomy" id="1261403"/>
    <lineage>
        <taxon>Bacteria</taxon>
        <taxon>Pseudomonadati</taxon>
        <taxon>Bacteroidota</taxon>
        <taxon>Bacteroidia</taxon>
        <taxon>Marinilabiliales</taxon>
        <taxon>Prolixibacteraceae</taxon>
        <taxon>Mangrovibacterium</taxon>
    </lineage>
</organism>
<feature type="transmembrane region" description="Helical" evidence="1">
    <location>
        <begin position="152"/>
        <end position="177"/>
    </location>
</feature>
<dbReference type="InterPro" id="IPR051790">
    <property type="entry name" value="Cytochrome_c-biogenesis_DsbD"/>
</dbReference>
<dbReference type="EMBL" id="RAPN01000001">
    <property type="protein sequence ID" value="RKD92446.1"/>
    <property type="molecule type" value="Genomic_DNA"/>
</dbReference>
<evidence type="ECO:0000259" key="2">
    <source>
        <dbReference type="Pfam" id="PF13386"/>
    </source>
</evidence>
<dbReference type="Proteomes" id="UP000283387">
    <property type="component" value="Unassembled WGS sequence"/>
</dbReference>
<dbReference type="InterPro" id="IPR039447">
    <property type="entry name" value="UreH-like_TM_dom"/>
</dbReference>
<evidence type="ECO:0000313" key="3">
    <source>
        <dbReference type="EMBL" id="RKD92446.1"/>
    </source>
</evidence>
<name>A0A419WAK1_9BACT</name>
<protein>
    <submittedName>
        <fullName evidence="3">Cytochrome c biogenesis protein CcdA</fullName>
    </submittedName>
</protein>
<proteinExistence type="predicted"/>
<gene>
    <name evidence="3" type="ORF">BC643_2818</name>
</gene>
<feature type="domain" description="Urease accessory protein UreH-like transmembrane" evidence="2">
    <location>
        <begin position="38"/>
        <end position="245"/>
    </location>
</feature>
<feature type="transmembrane region" description="Helical" evidence="1">
    <location>
        <begin position="35"/>
        <end position="62"/>
    </location>
</feature>
<reference evidence="3 4" key="1">
    <citation type="submission" date="2018-09" db="EMBL/GenBank/DDBJ databases">
        <title>Genomic Encyclopedia of Archaeal and Bacterial Type Strains, Phase II (KMG-II): from individual species to whole genera.</title>
        <authorList>
            <person name="Goeker M."/>
        </authorList>
    </citation>
    <scope>NUCLEOTIDE SEQUENCE [LARGE SCALE GENOMIC DNA]</scope>
    <source>
        <strain evidence="3 4">DSM 27148</strain>
    </source>
</reference>
<dbReference type="NCBIfam" id="NF040495">
    <property type="entry name" value="tranport_ArsG"/>
    <property type="match status" value="1"/>
</dbReference>
<feature type="transmembrane region" description="Helical" evidence="1">
    <location>
        <begin position="110"/>
        <end position="131"/>
    </location>
</feature>
<comment type="caution">
    <text evidence="3">The sequence shown here is derived from an EMBL/GenBank/DDBJ whole genome shotgun (WGS) entry which is preliminary data.</text>
</comment>
<feature type="transmembrane region" description="Helical" evidence="1">
    <location>
        <begin position="189"/>
        <end position="214"/>
    </location>
</feature>
<dbReference type="AlphaFoldDB" id="A0A419WAK1"/>